<keyword evidence="3" id="KW-1185">Reference proteome</keyword>
<evidence type="ECO:0000313" key="2">
    <source>
        <dbReference type="EMBL" id="MBB5791485.1"/>
    </source>
</evidence>
<accession>A0A7W9LPK4</accession>
<sequence>MVTPTGGMRWTPYEEAVRVLSGPPLEPWNRDEPEEILAPSGAREP</sequence>
<feature type="region of interest" description="Disordered" evidence="1">
    <location>
        <begin position="22"/>
        <end position="45"/>
    </location>
</feature>
<organism evidence="2 3">
    <name type="scientific">Jiangella mangrovi</name>
    <dbReference type="NCBI Taxonomy" id="1524084"/>
    <lineage>
        <taxon>Bacteria</taxon>
        <taxon>Bacillati</taxon>
        <taxon>Actinomycetota</taxon>
        <taxon>Actinomycetes</taxon>
        <taxon>Jiangellales</taxon>
        <taxon>Jiangellaceae</taxon>
        <taxon>Jiangella</taxon>
    </lineage>
</organism>
<evidence type="ECO:0000313" key="3">
    <source>
        <dbReference type="Proteomes" id="UP000542813"/>
    </source>
</evidence>
<proteinExistence type="predicted"/>
<dbReference type="Proteomes" id="UP000542813">
    <property type="component" value="Unassembled WGS sequence"/>
</dbReference>
<dbReference type="RefSeq" id="WP_184828303.1">
    <property type="nucleotide sequence ID" value="NZ_JACHMM010000001.1"/>
</dbReference>
<comment type="caution">
    <text evidence="2">The sequence shown here is derived from an EMBL/GenBank/DDBJ whole genome shotgun (WGS) entry which is preliminary data.</text>
</comment>
<reference evidence="2 3" key="1">
    <citation type="submission" date="2020-08" db="EMBL/GenBank/DDBJ databases">
        <title>Sequencing the genomes of 1000 actinobacteria strains.</title>
        <authorList>
            <person name="Klenk H.-P."/>
        </authorList>
    </citation>
    <scope>NUCLEOTIDE SEQUENCE [LARGE SCALE GENOMIC DNA]</scope>
    <source>
        <strain evidence="2 3">DSM 102122</strain>
    </source>
</reference>
<dbReference type="EMBL" id="JACHMM010000001">
    <property type="protein sequence ID" value="MBB5791485.1"/>
    <property type="molecule type" value="Genomic_DNA"/>
</dbReference>
<dbReference type="AlphaFoldDB" id="A0A7W9LPK4"/>
<protein>
    <submittedName>
        <fullName evidence="2">Uncharacterized protein</fullName>
    </submittedName>
</protein>
<name>A0A7W9LPK4_9ACTN</name>
<evidence type="ECO:0000256" key="1">
    <source>
        <dbReference type="SAM" id="MobiDB-lite"/>
    </source>
</evidence>
<gene>
    <name evidence="2" type="ORF">HD601_006060</name>
</gene>